<keyword evidence="3" id="KW-0813">Transport</keyword>
<comment type="subcellular location">
    <subcellularLocation>
        <location evidence="2">Cell membrane</location>
        <topology evidence="2">Multi-pass membrane protein</topology>
    </subcellularLocation>
</comment>
<feature type="transmembrane region" description="Helical" evidence="13">
    <location>
        <begin position="93"/>
        <end position="112"/>
    </location>
</feature>
<comment type="cofactor">
    <cofactor evidence="1">
        <name>heme b</name>
        <dbReference type="ChEBI" id="CHEBI:60344"/>
    </cofactor>
</comment>
<evidence type="ECO:0000256" key="5">
    <source>
        <dbReference type="ARBA" id="ARBA00022617"/>
    </source>
</evidence>
<dbReference type="Proteomes" id="UP001056937">
    <property type="component" value="Chromosome 1"/>
</dbReference>
<evidence type="ECO:0000256" key="7">
    <source>
        <dbReference type="ARBA" id="ARBA00022723"/>
    </source>
</evidence>
<keyword evidence="6 13" id="KW-0812">Transmembrane</keyword>
<dbReference type="InterPro" id="IPR052168">
    <property type="entry name" value="Cytochrome_b561_oxidase"/>
</dbReference>
<feature type="transmembrane region" description="Helical" evidence="13">
    <location>
        <begin position="20"/>
        <end position="42"/>
    </location>
</feature>
<evidence type="ECO:0000256" key="3">
    <source>
        <dbReference type="ARBA" id="ARBA00022448"/>
    </source>
</evidence>
<dbReference type="RefSeq" id="WP_252166727.1">
    <property type="nucleotide sequence ID" value="NZ_CP084930.1"/>
</dbReference>
<dbReference type="Pfam" id="PF01292">
    <property type="entry name" value="Ni_hydr_CYTB"/>
    <property type="match status" value="1"/>
</dbReference>
<evidence type="ECO:0000259" key="14">
    <source>
        <dbReference type="Pfam" id="PF01292"/>
    </source>
</evidence>
<evidence type="ECO:0000256" key="11">
    <source>
        <dbReference type="ARBA" id="ARBA00023136"/>
    </source>
</evidence>
<evidence type="ECO:0000256" key="6">
    <source>
        <dbReference type="ARBA" id="ARBA00022692"/>
    </source>
</evidence>
<feature type="transmembrane region" description="Helical" evidence="13">
    <location>
        <begin position="150"/>
        <end position="170"/>
    </location>
</feature>
<gene>
    <name evidence="15" type="ORF">LHA26_00055</name>
</gene>
<evidence type="ECO:0000256" key="2">
    <source>
        <dbReference type="ARBA" id="ARBA00004651"/>
    </source>
</evidence>
<evidence type="ECO:0000313" key="15">
    <source>
        <dbReference type="EMBL" id="USI72916.1"/>
    </source>
</evidence>
<keyword evidence="4" id="KW-1003">Cell membrane</keyword>
<evidence type="ECO:0000256" key="1">
    <source>
        <dbReference type="ARBA" id="ARBA00001970"/>
    </source>
</evidence>
<evidence type="ECO:0000256" key="9">
    <source>
        <dbReference type="ARBA" id="ARBA00022989"/>
    </source>
</evidence>
<evidence type="ECO:0000313" key="16">
    <source>
        <dbReference type="Proteomes" id="UP001056937"/>
    </source>
</evidence>
<comment type="similarity">
    <text evidence="12">Belongs to the cytochrome b561 family.</text>
</comment>
<keyword evidence="16" id="KW-1185">Reference proteome</keyword>
<protein>
    <submittedName>
        <fullName evidence="15">Cytochrome b/b6 domain-containing protein</fullName>
    </submittedName>
</protein>
<keyword evidence="10" id="KW-0408">Iron</keyword>
<evidence type="ECO:0000256" key="12">
    <source>
        <dbReference type="ARBA" id="ARBA00037975"/>
    </source>
</evidence>
<organism evidence="15 16">
    <name type="scientific">Sphingomonas morindae</name>
    <dbReference type="NCBI Taxonomy" id="1541170"/>
    <lineage>
        <taxon>Bacteria</taxon>
        <taxon>Pseudomonadati</taxon>
        <taxon>Pseudomonadota</taxon>
        <taxon>Alphaproteobacteria</taxon>
        <taxon>Sphingomonadales</taxon>
        <taxon>Sphingomonadaceae</taxon>
        <taxon>Sphingomonas</taxon>
    </lineage>
</organism>
<evidence type="ECO:0000256" key="8">
    <source>
        <dbReference type="ARBA" id="ARBA00022982"/>
    </source>
</evidence>
<accession>A0ABY4X7L9</accession>
<evidence type="ECO:0000256" key="10">
    <source>
        <dbReference type="ARBA" id="ARBA00023004"/>
    </source>
</evidence>
<evidence type="ECO:0000256" key="13">
    <source>
        <dbReference type="SAM" id="Phobius"/>
    </source>
</evidence>
<keyword evidence="7" id="KW-0479">Metal-binding</keyword>
<dbReference type="PANTHER" id="PTHR30529:SF1">
    <property type="entry name" value="CYTOCHROME B561 HOMOLOG 2"/>
    <property type="match status" value="1"/>
</dbReference>
<feature type="transmembrane region" description="Helical" evidence="13">
    <location>
        <begin position="54"/>
        <end position="73"/>
    </location>
</feature>
<dbReference type="EMBL" id="CP084930">
    <property type="protein sequence ID" value="USI72916.1"/>
    <property type="molecule type" value="Genomic_DNA"/>
</dbReference>
<feature type="domain" description="Cytochrome b561 bacterial/Ni-hydrogenase" evidence="14">
    <location>
        <begin position="17"/>
        <end position="183"/>
    </location>
</feature>
<sequence>MSGRADMGPWVEPPLRRYGAVAMAFHWVIAVLVLANLTIGLLHESLLRGTIPLHKALGFVILVLTVARVAWRLVHRPPPLPAGARERVLARGVHGLLYALMLLLPLTGWIFTSTGPRGGPFWIGGLAVPALPLGPLAWLGGPTHEAHEIMGWAMLALVALHLAGAARHGLVLRDGVLHRMLPGRFAAPGRRTRG</sequence>
<keyword evidence="9 13" id="KW-1133">Transmembrane helix</keyword>
<reference evidence="15" key="1">
    <citation type="journal article" date="2022" name="Toxins">
        <title>Genomic Analysis of Sphingopyxis sp. USTB-05 for Biodegrading Cyanobacterial Hepatotoxins.</title>
        <authorList>
            <person name="Liu C."/>
            <person name="Xu Q."/>
            <person name="Zhao Z."/>
            <person name="Zhang H."/>
            <person name="Liu X."/>
            <person name="Yin C."/>
            <person name="Liu Y."/>
            <person name="Yan H."/>
        </authorList>
    </citation>
    <scope>NUCLEOTIDE SEQUENCE</scope>
    <source>
        <strain evidence="15">NBD5</strain>
    </source>
</reference>
<feature type="transmembrane region" description="Helical" evidence="13">
    <location>
        <begin position="119"/>
        <end position="138"/>
    </location>
</feature>
<dbReference type="InterPro" id="IPR016174">
    <property type="entry name" value="Di-haem_cyt_TM"/>
</dbReference>
<name>A0ABY4X7L9_9SPHN</name>
<proteinExistence type="inferred from homology"/>
<dbReference type="PANTHER" id="PTHR30529">
    <property type="entry name" value="CYTOCHROME B561"/>
    <property type="match status" value="1"/>
</dbReference>
<keyword evidence="11 13" id="KW-0472">Membrane</keyword>
<keyword evidence="8" id="KW-0249">Electron transport</keyword>
<dbReference type="SUPFAM" id="SSF81342">
    <property type="entry name" value="Transmembrane di-heme cytochromes"/>
    <property type="match status" value="1"/>
</dbReference>
<dbReference type="InterPro" id="IPR011577">
    <property type="entry name" value="Cyt_b561_bac/Ni-Hgenase"/>
</dbReference>
<evidence type="ECO:0000256" key="4">
    <source>
        <dbReference type="ARBA" id="ARBA00022475"/>
    </source>
</evidence>
<keyword evidence="5" id="KW-0349">Heme</keyword>